<gene>
    <name evidence="2" type="ORF">MIN45_P1322</name>
</gene>
<sequence length="316" mass="35590">MQSPRIPLVRYRFHCRALDPIRLPHYAGSTWRGAFGHALKRTVCVTRMRDCRQCLLWRQCAYSDIFETPPPEDTPLLADYPAAPHPFIIHPEATGGGSYAPGQPFQVDLTLIGRANAQLPYIVHAWRVMGRQGVGKTRSRFKLEAVAQADDAGWRAIHREGEPLTPRPPAVPVLPPPPAERCRMVLETPLRIKHQGRLMGAAGFSFRGLIASLLRRLSLLQHFHGDGPLEADFRALVARAGAVRPLECDLRWYDWTRYSARQRTRMQMGGLLGWIDFRAEDLEPFWPWLAAGQWLHAGKGASMGLGRYRLDGKPAA</sequence>
<dbReference type="RefSeq" id="WP_286291175.1">
    <property type="nucleotide sequence ID" value="NZ_AP024718.1"/>
</dbReference>
<accession>A0AAU9CAI1</accession>
<proteinExistence type="predicted"/>
<dbReference type="AlphaFoldDB" id="A0AAU9CAI1"/>
<dbReference type="InterPro" id="IPR019267">
    <property type="entry name" value="CRISPR-assoc_Cas6_C"/>
</dbReference>
<evidence type="ECO:0000313" key="3">
    <source>
        <dbReference type="Proteomes" id="UP001321450"/>
    </source>
</evidence>
<dbReference type="Pfam" id="PF10040">
    <property type="entry name" value="CRISPR_Cas6"/>
    <property type="match status" value="1"/>
</dbReference>
<evidence type="ECO:0000259" key="1">
    <source>
        <dbReference type="Pfam" id="PF10040"/>
    </source>
</evidence>
<reference evidence="3" key="1">
    <citation type="journal article" date="2024" name="Int. J. Syst. Evol. Microbiol.">
        <title>Methylomarinovum tepidoasis sp. nov., a moderately thermophilic methanotroph of the family Methylothermaceae isolated from a deep-sea hydrothermal field.</title>
        <authorList>
            <person name="Hirayama H."/>
            <person name="Takaki Y."/>
            <person name="Abe M."/>
            <person name="Miyazaki M."/>
            <person name="Uematsu K."/>
            <person name="Matsui Y."/>
            <person name="Takai K."/>
        </authorList>
    </citation>
    <scope>NUCLEOTIDE SEQUENCE [LARGE SCALE GENOMIC DNA]</scope>
    <source>
        <strain evidence="3">IN45</strain>
    </source>
</reference>
<name>A0AAU9CAI1_9GAMM</name>
<dbReference type="Gene3D" id="3.30.70.1900">
    <property type="match status" value="1"/>
</dbReference>
<dbReference type="Proteomes" id="UP001321450">
    <property type="component" value="Chromosome"/>
</dbReference>
<protein>
    <submittedName>
        <fullName evidence="2">CRISPR-associated protein Cas6</fullName>
    </submittedName>
</protein>
<dbReference type="EMBL" id="AP024718">
    <property type="protein sequence ID" value="BCX88952.1"/>
    <property type="molecule type" value="Genomic_DNA"/>
</dbReference>
<organism evidence="2 3">
    <name type="scientific">Methylomarinovum tepidoasis</name>
    <dbReference type="NCBI Taxonomy" id="2840183"/>
    <lineage>
        <taxon>Bacteria</taxon>
        <taxon>Pseudomonadati</taxon>
        <taxon>Pseudomonadota</taxon>
        <taxon>Gammaproteobacteria</taxon>
        <taxon>Methylococcales</taxon>
        <taxon>Methylothermaceae</taxon>
        <taxon>Methylomarinovum</taxon>
    </lineage>
</organism>
<feature type="domain" description="CRISPR-associated protein Cas6 C-terminal" evidence="1">
    <location>
        <begin position="186"/>
        <end position="308"/>
    </location>
</feature>
<keyword evidence="3" id="KW-1185">Reference proteome</keyword>
<dbReference type="KEGG" id="meiy:MIN45_P1322"/>
<evidence type="ECO:0000313" key="2">
    <source>
        <dbReference type="EMBL" id="BCX88952.1"/>
    </source>
</evidence>